<keyword evidence="1" id="KW-0472">Membrane</keyword>
<dbReference type="SUPFAM" id="SSF54001">
    <property type="entry name" value="Cysteine proteinases"/>
    <property type="match status" value="1"/>
</dbReference>
<dbReference type="AlphaFoldDB" id="A0A1Q2H1N3"/>
<dbReference type="InterPro" id="IPR021878">
    <property type="entry name" value="TgpA_N"/>
</dbReference>
<dbReference type="SMART" id="SM00460">
    <property type="entry name" value="TGc"/>
    <property type="match status" value="1"/>
</dbReference>
<evidence type="ECO:0000259" key="2">
    <source>
        <dbReference type="SMART" id="SM00460"/>
    </source>
</evidence>
<dbReference type="InterPro" id="IPR038765">
    <property type="entry name" value="Papain-like_cys_pep_sf"/>
</dbReference>
<gene>
    <name evidence="3" type="ORF">B0W48_16690</name>
</gene>
<reference evidence="3 4" key="1">
    <citation type="submission" date="2017-02" db="EMBL/GenBank/DDBJ databases">
        <title>Complete genome sequence of the cold-active Pseudoalteromonas aliena strain EH1 isolated from Arctic seawater.</title>
        <authorList>
            <person name="Kim E."/>
            <person name="Heo E."/>
            <person name="Kim H."/>
            <person name="Kim D."/>
        </authorList>
    </citation>
    <scope>NUCLEOTIDE SEQUENCE [LARGE SCALE GENOMIC DNA]</scope>
    <source>
        <strain evidence="3 4">EH1</strain>
    </source>
</reference>
<evidence type="ECO:0000313" key="3">
    <source>
        <dbReference type="EMBL" id="AQQ01262.1"/>
    </source>
</evidence>
<feature type="transmembrane region" description="Helical" evidence="1">
    <location>
        <begin position="104"/>
        <end position="121"/>
    </location>
</feature>
<dbReference type="STRING" id="247523.B0W48_16690"/>
<feature type="transmembrane region" description="Helical" evidence="1">
    <location>
        <begin position="32"/>
        <end position="49"/>
    </location>
</feature>
<feature type="transmembrane region" description="Helical" evidence="1">
    <location>
        <begin position="127"/>
        <end position="146"/>
    </location>
</feature>
<evidence type="ECO:0000256" key="1">
    <source>
        <dbReference type="SAM" id="Phobius"/>
    </source>
</evidence>
<dbReference type="Proteomes" id="UP000188243">
    <property type="component" value="Chromosome"/>
</dbReference>
<dbReference type="Pfam" id="PF11992">
    <property type="entry name" value="TgpA_N"/>
    <property type="match status" value="1"/>
</dbReference>
<dbReference type="Gene3D" id="3.10.620.30">
    <property type="match status" value="1"/>
</dbReference>
<dbReference type="PANTHER" id="PTHR42736">
    <property type="entry name" value="PROTEIN-GLUTAMINE GAMMA-GLUTAMYLTRANSFERASE"/>
    <property type="match status" value="1"/>
</dbReference>
<evidence type="ECO:0000313" key="4">
    <source>
        <dbReference type="Proteomes" id="UP000188243"/>
    </source>
</evidence>
<protein>
    <submittedName>
        <fullName evidence="3">Transglutaminase</fullName>
    </submittedName>
</protein>
<keyword evidence="1" id="KW-1133">Transmembrane helix</keyword>
<dbReference type="RefSeq" id="WP_077537911.1">
    <property type="nucleotide sequence ID" value="NZ_CP019628.1"/>
</dbReference>
<keyword evidence="1" id="KW-0812">Transmembrane</keyword>
<dbReference type="EMBL" id="CP019628">
    <property type="protein sequence ID" value="AQQ01262.1"/>
    <property type="molecule type" value="Genomic_DNA"/>
</dbReference>
<feature type="transmembrane region" description="Helical" evidence="1">
    <location>
        <begin position="9"/>
        <end position="26"/>
    </location>
</feature>
<proteinExistence type="predicted"/>
<dbReference type="InterPro" id="IPR052901">
    <property type="entry name" value="Bact_TGase-like"/>
</dbReference>
<feature type="transmembrane region" description="Helical" evidence="1">
    <location>
        <begin position="162"/>
        <end position="184"/>
    </location>
</feature>
<sequence length="662" mass="75579">MNNIKNEKIVNFSLCFIYAFLIVFFIAHLPIAFVSVLATLCVWNFVIAFRNTKKPNAWLANILAGSSLVVMIYSVGMSDTVILFVAMLLLSSIFKLLQAKTKKHYHIIITLTFFSLSSAYLFNQSIITTLVISGLFILNFAVLGLLESKHNLKMVSKQSSKLFLMALPLAIFLLLFLPKIPAFWQLPGPKLAKAGLSEQVDPFDIAKLSNSDELVFRATFNQQVPSSPYYWRAIVHDEFNGNAWLTSDYLKYNNQSNNSPSVTNNTQKLANYTIIAEPATQKWLYGLAYSMSNSKNVNNSLLGILRKKNYQAKSLQYNVSSFDFESTALEPFEKKRYTYLAHKQNSQASELANGLMQHVNSDRDFYNALLQYFVEKEFKYTLTPSPMSGDNTIDQFLFENKRGFCGHYASAAAYIFRNAGIPARVVSGYLGGELNQDNNTLTVRQYDAHAWVEVYLENEGWIIFDATAVVAPERLNGSLSQNDELNDEFKSNLDFGLVRLSNFAAINWLRLEIENLDYKWSSWVLGFDDEKQSDFLKPFFGSKNSWLVPLMVLLIAGFSFAGYFVYLNWPQKSKTKPPPIVKEYLDILRWAQKNKVIAPEHLTPNQQLEYISQKKPEVGLLIIEFSQLFNQVRYAKTPFTKERKTQAKDLIKSIKSTNKRKI</sequence>
<feature type="domain" description="Transglutaminase-like" evidence="2">
    <location>
        <begin position="397"/>
        <end position="468"/>
    </location>
</feature>
<accession>A0A1Q2H1N3</accession>
<dbReference type="KEGG" id="paln:B0W48_16690"/>
<dbReference type="PANTHER" id="PTHR42736:SF1">
    <property type="entry name" value="PROTEIN-GLUTAMINE GAMMA-GLUTAMYLTRANSFERASE"/>
    <property type="match status" value="1"/>
</dbReference>
<dbReference type="InterPro" id="IPR002931">
    <property type="entry name" value="Transglutaminase-like"/>
</dbReference>
<feature type="transmembrane region" description="Helical" evidence="1">
    <location>
        <begin position="546"/>
        <end position="566"/>
    </location>
</feature>
<feature type="transmembrane region" description="Helical" evidence="1">
    <location>
        <begin position="81"/>
        <end position="97"/>
    </location>
</feature>
<name>A0A1Q2H1N3_9GAMM</name>
<organism evidence="3 4">
    <name type="scientific">Pseudoalteromonas aliena</name>
    <dbReference type="NCBI Taxonomy" id="247523"/>
    <lineage>
        <taxon>Bacteria</taxon>
        <taxon>Pseudomonadati</taxon>
        <taxon>Pseudomonadota</taxon>
        <taxon>Gammaproteobacteria</taxon>
        <taxon>Alteromonadales</taxon>
        <taxon>Pseudoalteromonadaceae</taxon>
        <taxon>Pseudoalteromonas</taxon>
    </lineage>
</organism>
<dbReference type="Pfam" id="PF01841">
    <property type="entry name" value="Transglut_core"/>
    <property type="match status" value="1"/>
</dbReference>
<feature type="transmembrane region" description="Helical" evidence="1">
    <location>
        <begin position="56"/>
        <end position="75"/>
    </location>
</feature>